<name>A0A165QQD2_9AGAM</name>
<sequence length="55" mass="5808">MASELQGGSAAPELDLLRAPEHHHVDVARLVSIQDLWNPLTSAISPHSALSAPLS</sequence>
<dbReference type="EMBL" id="KV425592">
    <property type="protein sequence ID" value="KZT22733.1"/>
    <property type="molecule type" value="Genomic_DNA"/>
</dbReference>
<gene>
    <name evidence="1" type="ORF">NEOLEDRAFT_1180646</name>
</gene>
<protein>
    <submittedName>
        <fullName evidence="1">Uncharacterized protein</fullName>
    </submittedName>
</protein>
<proteinExistence type="predicted"/>
<reference evidence="1 2" key="1">
    <citation type="journal article" date="2016" name="Mol. Biol. Evol.">
        <title>Comparative Genomics of Early-Diverging Mushroom-Forming Fungi Provides Insights into the Origins of Lignocellulose Decay Capabilities.</title>
        <authorList>
            <person name="Nagy L.G."/>
            <person name="Riley R."/>
            <person name="Tritt A."/>
            <person name="Adam C."/>
            <person name="Daum C."/>
            <person name="Floudas D."/>
            <person name="Sun H."/>
            <person name="Yadav J.S."/>
            <person name="Pangilinan J."/>
            <person name="Larsson K.H."/>
            <person name="Matsuura K."/>
            <person name="Barry K."/>
            <person name="Labutti K."/>
            <person name="Kuo R."/>
            <person name="Ohm R.A."/>
            <person name="Bhattacharya S.S."/>
            <person name="Shirouzu T."/>
            <person name="Yoshinaga Y."/>
            <person name="Martin F.M."/>
            <person name="Grigoriev I.V."/>
            <person name="Hibbett D.S."/>
        </authorList>
    </citation>
    <scope>NUCLEOTIDE SEQUENCE [LARGE SCALE GENOMIC DNA]</scope>
    <source>
        <strain evidence="1 2">HHB14362 ss-1</strain>
    </source>
</reference>
<dbReference type="InParanoid" id="A0A165QQD2"/>
<evidence type="ECO:0000313" key="2">
    <source>
        <dbReference type="Proteomes" id="UP000076761"/>
    </source>
</evidence>
<organism evidence="1 2">
    <name type="scientific">Neolentinus lepideus HHB14362 ss-1</name>
    <dbReference type="NCBI Taxonomy" id="1314782"/>
    <lineage>
        <taxon>Eukaryota</taxon>
        <taxon>Fungi</taxon>
        <taxon>Dikarya</taxon>
        <taxon>Basidiomycota</taxon>
        <taxon>Agaricomycotina</taxon>
        <taxon>Agaricomycetes</taxon>
        <taxon>Gloeophyllales</taxon>
        <taxon>Gloeophyllaceae</taxon>
        <taxon>Neolentinus</taxon>
    </lineage>
</organism>
<dbReference type="Proteomes" id="UP000076761">
    <property type="component" value="Unassembled WGS sequence"/>
</dbReference>
<accession>A0A165QQD2</accession>
<dbReference type="AlphaFoldDB" id="A0A165QQD2"/>
<evidence type="ECO:0000313" key="1">
    <source>
        <dbReference type="EMBL" id="KZT22733.1"/>
    </source>
</evidence>
<keyword evidence="2" id="KW-1185">Reference proteome</keyword>